<gene>
    <name evidence="2" type="ORF">A6E14_15415</name>
</gene>
<reference evidence="3" key="1">
    <citation type="submission" date="2016-06" db="EMBL/GenBank/DDBJ databases">
        <authorList>
            <person name="Hehemann J.-H."/>
            <person name="Arevalo P."/>
            <person name="Datta M.S."/>
            <person name="Polz M.F."/>
        </authorList>
    </citation>
    <scope>NUCLEOTIDE SEQUENCE [LARGE SCALE GENOMIC DNA]</scope>
    <source>
        <strain evidence="3">9CSC122</strain>
    </source>
</reference>
<name>A0A1B9QV72_9VIBR</name>
<accession>A0A1B9QV72</accession>
<dbReference type="Pfam" id="PF06945">
    <property type="entry name" value="DUF1289"/>
    <property type="match status" value="1"/>
</dbReference>
<dbReference type="AlphaFoldDB" id="A0A1B9QV72"/>
<keyword evidence="3" id="KW-1185">Reference proteome</keyword>
<proteinExistence type="predicted"/>
<comment type="caution">
    <text evidence="2">The sequence shown here is derived from an EMBL/GenBank/DDBJ whole genome shotgun (WGS) entry which is preliminary data.</text>
</comment>
<dbReference type="PANTHER" id="PTHR35175:SF1">
    <property type="entry name" value="OXIDOREDUCTASE"/>
    <property type="match status" value="1"/>
</dbReference>
<dbReference type="PANTHER" id="PTHR35175">
    <property type="entry name" value="DUF1289 DOMAIN-CONTAINING PROTEIN"/>
    <property type="match status" value="1"/>
</dbReference>
<sequence>MEQLEFFTVPSPCVRVCLTDEKGYCQGCMRNREERFNWLSMTTAQQLHVIKLCRQRYRRKMSQGKHDQSPDIEASDPQQDLF</sequence>
<protein>
    <submittedName>
        <fullName evidence="2">Fe-S protein</fullName>
    </submittedName>
</protein>
<feature type="region of interest" description="Disordered" evidence="1">
    <location>
        <begin position="60"/>
        <end position="82"/>
    </location>
</feature>
<evidence type="ECO:0000313" key="2">
    <source>
        <dbReference type="EMBL" id="OCH72744.1"/>
    </source>
</evidence>
<dbReference type="EMBL" id="MAJZ01000888">
    <property type="protein sequence ID" value="OCH72744.1"/>
    <property type="molecule type" value="Genomic_DNA"/>
</dbReference>
<dbReference type="InterPro" id="IPR010710">
    <property type="entry name" value="DUF1289"/>
</dbReference>
<dbReference type="Proteomes" id="UP000093173">
    <property type="component" value="Unassembled WGS sequence"/>
</dbReference>
<evidence type="ECO:0000313" key="3">
    <source>
        <dbReference type="Proteomes" id="UP000093173"/>
    </source>
</evidence>
<dbReference type="RefSeq" id="WP_017034585.1">
    <property type="nucleotide sequence ID" value="NZ_JBNGCH010000888.1"/>
</dbReference>
<organism evidence="2 3">
    <name type="scientific">Vibrio genomosp. F10</name>
    <dbReference type="NCBI Taxonomy" id="723171"/>
    <lineage>
        <taxon>Bacteria</taxon>
        <taxon>Pseudomonadati</taxon>
        <taxon>Pseudomonadota</taxon>
        <taxon>Gammaproteobacteria</taxon>
        <taxon>Vibrionales</taxon>
        <taxon>Vibrionaceae</taxon>
        <taxon>Vibrio</taxon>
    </lineage>
</organism>
<evidence type="ECO:0000256" key="1">
    <source>
        <dbReference type="SAM" id="MobiDB-lite"/>
    </source>
</evidence>